<feature type="domain" description="Multidrug resistance protein MdtA-like barrel-sandwich hybrid" evidence="5">
    <location>
        <begin position="46"/>
        <end position="182"/>
    </location>
</feature>
<dbReference type="NCBIfam" id="TIGR01730">
    <property type="entry name" value="RND_mfp"/>
    <property type="match status" value="1"/>
</dbReference>
<comment type="subcellular location">
    <subcellularLocation>
        <location evidence="1">Cell envelope</location>
    </subcellularLocation>
</comment>
<comment type="caution">
    <text evidence="8">The sequence shown here is derived from an EMBL/GenBank/DDBJ whole genome shotgun (WGS) entry which is preliminary data.</text>
</comment>
<dbReference type="Gene3D" id="2.40.30.170">
    <property type="match status" value="1"/>
</dbReference>
<dbReference type="Pfam" id="PF25967">
    <property type="entry name" value="RND-MFP_C"/>
    <property type="match status" value="1"/>
</dbReference>
<dbReference type="InterPro" id="IPR058625">
    <property type="entry name" value="MdtA-like_BSH"/>
</dbReference>
<dbReference type="GO" id="GO:0030313">
    <property type="term" value="C:cell envelope"/>
    <property type="evidence" value="ECO:0007669"/>
    <property type="project" value="UniProtKB-SubCell"/>
</dbReference>
<dbReference type="Proteomes" id="UP000575068">
    <property type="component" value="Unassembled WGS sequence"/>
</dbReference>
<dbReference type="AlphaFoldDB" id="A0A840HWR1"/>
<dbReference type="GO" id="GO:0022857">
    <property type="term" value="F:transmembrane transporter activity"/>
    <property type="evidence" value="ECO:0007669"/>
    <property type="project" value="InterPro"/>
</dbReference>
<dbReference type="Pfam" id="PF25944">
    <property type="entry name" value="Beta-barrel_RND"/>
    <property type="match status" value="1"/>
</dbReference>
<dbReference type="FunFam" id="2.40.420.20:FF:000001">
    <property type="entry name" value="Efflux RND transporter periplasmic adaptor subunit"/>
    <property type="match status" value="1"/>
</dbReference>
<feature type="domain" description="Multidrug resistance protein MdtA-like alpha-helical hairpin" evidence="4">
    <location>
        <begin position="88"/>
        <end position="156"/>
    </location>
</feature>
<dbReference type="EMBL" id="JACHOV010000011">
    <property type="protein sequence ID" value="MBB4642505.1"/>
    <property type="molecule type" value="Genomic_DNA"/>
</dbReference>
<dbReference type="InterPro" id="IPR058627">
    <property type="entry name" value="MdtA-like_C"/>
</dbReference>
<dbReference type="InterPro" id="IPR058626">
    <property type="entry name" value="MdtA-like_b-barrel"/>
</dbReference>
<dbReference type="Gene3D" id="1.10.287.470">
    <property type="entry name" value="Helix hairpin bin"/>
    <property type="match status" value="1"/>
</dbReference>
<dbReference type="Gene3D" id="2.40.50.100">
    <property type="match status" value="1"/>
</dbReference>
<dbReference type="InterPro" id="IPR006143">
    <property type="entry name" value="RND_pump_MFP"/>
</dbReference>
<evidence type="ECO:0000256" key="1">
    <source>
        <dbReference type="ARBA" id="ARBA00004196"/>
    </source>
</evidence>
<evidence type="ECO:0000259" key="4">
    <source>
        <dbReference type="Pfam" id="PF25876"/>
    </source>
</evidence>
<dbReference type="Pfam" id="PF25917">
    <property type="entry name" value="BSH_RND"/>
    <property type="match status" value="1"/>
</dbReference>
<sequence>MTSVILIGCSANPVQPPPPPEVEITTVAYRPIANVVELPGRVQAVRTAEVRARVDGIVQQRLFEEGSDVAAGQPLFAIDPRELRASLSAVQASLARARANAANAEQDVNRYQPLLEDQAISKQEYDAAVARLRTARADVAQAAAQVESARLSLGYTTVTAPISGRAGRAQVTEGALVSASAGTLLTAIEQINPIYVNFAQSSSAVLAIRREIASGRLQVPRFERVRVQLELEDGTTYGITGHLNFLDLALDEATGTAALRAEFPNPARLLLPGQFVRARILAGTQPEGIAIPQRAVAVSQQGGTVFVVNSKNIAEVRPVVLGDLQEANWIIRSGLKPGDRVIVSGLQKVQPGKPVRIGAPTPKRTVTNGSRTARSH</sequence>
<dbReference type="GO" id="GO:0046677">
    <property type="term" value="P:response to antibiotic"/>
    <property type="evidence" value="ECO:0007669"/>
    <property type="project" value="TreeGrafter"/>
</dbReference>
<dbReference type="PANTHER" id="PTHR30158:SF24">
    <property type="entry name" value="HLYD FAMILY SECRETION PROTEIN"/>
    <property type="match status" value="1"/>
</dbReference>
<feature type="compositionally biased region" description="Polar residues" evidence="3">
    <location>
        <begin position="364"/>
        <end position="376"/>
    </location>
</feature>
<organism evidence="8 9">
    <name type="scientific">Rhizorhapis suberifaciens</name>
    <name type="common">corky root of lettuce</name>
    <dbReference type="NCBI Taxonomy" id="13656"/>
    <lineage>
        <taxon>Bacteria</taxon>
        <taxon>Pseudomonadati</taxon>
        <taxon>Pseudomonadota</taxon>
        <taxon>Alphaproteobacteria</taxon>
        <taxon>Sphingomonadales</taxon>
        <taxon>Sphingomonadaceae</taxon>
        <taxon>Rhizorhapis</taxon>
    </lineage>
</organism>
<protein>
    <submittedName>
        <fullName evidence="8">Membrane fusion protein (Multidrug efflux system)</fullName>
    </submittedName>
</protein>
<feature type="domain" description="Multidrug resistance protein MdtA-like beta-barrel" evidence="6">
    <location>
        <begin position="193"/>
        <end position="283"/>
    </location>
</feature>
<evidence type="ECO:0000256" key="2">
    <source>
        <dbReference type="ARBA" id="ARBA00009477"/>
    </source>
</evidence>
<feature type="region of interest" description="Disordered" evidence="3">
    <location>
        <begin position="357"/>
        <end position="376"/>
    </location>
</feature>
<dbReference type="PANTHER" id="PTHR30158">
    <property type="entry name" value="ACRA/E-RELATED COMPONENT OF DRUG EFFLUX TRANSPORTER"/>
    <property type="match status" value="1"/>
</dbReference>
<dbReference type="SUPFAM" id="SSF111369">
    <property type="entry name" value="HlyD-like secretion proteins"/>
    <property type="match status" value="1"/>
</dbReference>
<feature type="domain" description="Multidrug resistance protein MdtA-like C-terminal permuted SH3" evidence="7">
    <location>
        <begin position="289"/>
        <end position="348"/>
    </location>
</feature>
<evidence type="ECO:0000256" key="3">
    <source>
        <dbReference type="SAM" id="MobiDB-lite"/>
    </source>
</evidence>
<dbReference type="Pfam" id="PF25876">
    <property type="entry name" value="HH_MFP_RND"/>
    <property type="match status" value="1"/>
</dbReference>
<reference evidence="8 9" key="1">
    <citation type="submission" date="2020-08" db="EMBL/GenBank/DDBJ databases">
        <title>Genomic Encyclopedia of Type Strains, Phase IV (KMG-IV): sequencing the most valuable type-strain genomes for metagenomic binning, comparative biology and taxonomic classification.</title>
        <authorList>
            <person name="Goeker M."/>
        </authorList>
    </citation>
    <scope>NUCLEOTIDE SEQUENCE [LARGE SCALE GENOMIC DNA]</scope>
    <source>
        <strain evidence="8 9">DSM 7465</strain>
    </source>
</reference>
<dbReference type="GO" id="GO:0005886">
    <property type="term" value="C:plasma membrane"/>
    <property type="evidence" value="ECO:0007669"/>
    <property type="project" value="TreeGrafter"/>
</dbReference>
<evidence type="ECO:0000259" key="5">
    <source>
        <dbReference type="Pfam" id="PF25917"/>
    </source>
</evidence>
<evidence type="ECO:0000313" key="9">
    <source>
        <dbReference type="Proteomes" id="UP000575068"/>
    </source>
</evidence>
<evidence type="ECO:0000259" key="7">
    <source>
        <dbReference type="Pfam" id="PF25967"/>
    </source>
</evidence>
<name>A0A840HWR1_9SPHN</name>
<evidence type="ECO:0000259" key="6">
    <source>
        <dbReference type="Pfam" id="PF25944"/>
    </source>
</evidence>
<dbReference type="Gene3D" id="2.40.420.20">
    <property type="match status" value="1"/>
</dbReference>
<keyword evidence="9" id="KW-1185">Reference proteome</keyword>
<comment type="similarity">
    <text evidence="2">Belongs to the membrane fusion protein (MFP) (TC 8.A.1) family.</text>
</comment>
<gene>
    <name evidence="8" type="ORF">HNQ99_002836</name>
</gene>
<evidence type="ECO:0000313" key="8">
    <source>
        <dbReference type="EMBL" id="MBB4642505.1"/>
    </source>
</evidence>
<accession>A0A840HWR1</accession>
<proteinExistence type="inferred from homology"/>
<dbReference type="InterPro" id="IPR058624">
    <property type="entry name" value="MdtA-like_HH"/>
</dbReference>